<keyword evidence="8" id="KW-0418">Kinase</keyword>
<dbReference type="PROSITE" id="PS51094">
    <property type="entry name" value="PTS_EIIA_TYPE_2"/>
    <property type="match status" value="1"/>
</dbReference>
<dbReference type="InterPro" id="IPR016152">
    <property type="entry name" value="PTrfase/Anion_transptr"/>
</dbReference>
<keyword evidence="7" id="KW-0598">Phosphotransferase system</keyword>
<keyword evidence="6 13" id="KW-0808">Transferase</keyword>
<dbReference type="PROSITE" id="PS00372">
    <property type="entry name" value="PTS_EIIA_TYPE_2_HIS"/>
    <property type="match status" value="1"/>
</dbReference>
<dbReference type="InterPro" id="IPR050893">
    <property type="entry name" value="Sugar_PTS"/>
</dbReference>
<feature type="domain" description="PTS EIIA type-2" evidence="12">
    <location>
        <begin position="1"/>
        <end position="141"/>
    </location>
</feature>
<evidence type="ECO:0000256" key="9">
    <source>
        <dbReference type="ARBA" id="ARBA00029908"/>
    </source>
</evidence>
<keyword evidence="3" id="KW-0813">Transport</keyword>
<keyword evidence="4" id="KW-0597">Phosphoprotein</keyword>
<evidence type="ECO:0000256" key="8">
    <source>
        <dbReference type="ARBA" id="ARBA00022777"/>
    </source>
</evidence>
<evidence type="ECO:0000313" key="14">
    <source>
        <dbReference type="Proteomes" id="UP000015348"/>
    </source>
</evidence>
<proteinExistence type="predicted"/>
<keyword evidence="5" id="KW-0762">Sugar transport</keyword>
<sequence>MIKNKESVFLIDKFNSKIEAIEFVGNKMVELGYVDKQYIDSMIERDKTASVAIGNYLAIPHGNSDGFKYIKNSGILVVKLKEALTWDDEKVNWIVALALEGDNQLEALQNLAIAFSEKSEVESMNKNLNTLDEIFDFFSNLESEQD</sequence>
<evidence type="ECO:0000256" key="10">
    <source>
        <dbReference type="ARBA" id="ARBA00030956"/>
    </source>
</evidence>
<dbReference type="eggNOG" id="COG4668">
    <property type="taxonomic scope" value="Bacteria"/>
</dbReference>
<evidence type="ECO:0000256" key="3">
    <source>
        <dbReference type="ARBA" id="ARBA00022448"/>
    </source>
</evidence>
<dbReference type="Proteomes" id="UP000015348">
    <property type="component" value="Unassembled WGS sequence"/>
</dbReference>
<evidence type="ECO:0000256" key="5">
    <source>
        <dbReference type="ARBA" id="ARBA00022597"/>
    </source>
</evidence>
<dbReference type="GO" id="GO:0009401">
    <property type="term" value="P:phosphoenolpyruvate-dependent sugar phosphotransferase system"/>
    <property type="evidence" value="ECO:0007669"/>
    <property type="project" value="UniProtKB-KW"/>
</dbReference>
<accession>S6G7V8</accession>
<evidence type="ECO:0000313" key="13">
    <source>
        <dbReference type="EMBL" id="EOA06969.1"/>
    </source>
</evidence>
<evidence type="ECO:0000256" key="11">
    <source>
        <dbReference type="ARBA" id="ARBA00030962"/>
    </source>
</evidence>
<dbReference type="RefSeq" id="WP_004429810.1">
    <property type="nucleotide sequence ID" value="NZ_AORK01000027.1"/>
</dbReference>
<gene>
    <name evidence="13" type="primary">mtlF</name>
    <name evidence="13" type="ORF">MYEA_6690</name>
</gene>
<dbReference type="EMBL" id="AORK01000027">
    <property type="protein sequence ID" value="EOA06969.1"/>
    <property type="molecule type" value="Genomic_DNA"/>
</dbReference>
<dbReference type="GO" id="GO:0005886">
    <property type="term" value="C:plasma membrane"/>
    <property type="evidence" value="ECO:0007669"/>
    <property type="project" value="TreeGrafter"/>
</dbReference>
<protein>
    <recommendedName>
        <fullName evidence="2">Mannitol-specific phosphotransferase enzyme IIA component</fullName>
    </recommendedName>
    <alternativeName>
        <fullName evidence="10">EIIA</fullName>
    </alternativeName>
    <alternativeName>
        <fullName evidence="11">EIII</fullName>
    </alternativeName>
    <alternativeName>
        <fullName evidence="9">PTS system mannitol-specific EIIA component</fullName>
    </alternativeName>
</protein>
<evidence type="ECO:0000256" key="2">
    <source>
        <dbReference type="ARBA" id="ARBA00014783"/>
    </source>
</evidence>
<dbReference type="CDD" id="cd00211">
    <property type="entry name" value="PTS_IIA_fru"/>
    <property type="match status" value="1"/>
</dbReference>
<dbReference type="PANTHER" id="PTHR30181">
    <property type="entry name" value="MANNITOL PERMEASE IIC COMPONENT"/>
    <property type="match status" value="1"/>
</dbReference>
<evidence type="ECO:0000256" key="7">
    <source>
        <dbReference type="ARBA" id="ARBA00022683"/>
    </source>
</evidence>
<dbReference type="OrthoDB" id="1640042at2"/>
<name>S6G7V8_9MOLU</name>
<dbReference type="AlphaFoldDB" id="S6G7V8"/>
<evidence type="ECO:0000256" key="1">
    <source>
        <dbReference type="ARBA" id="ARBA00002434"/>
    </source>
</evidence>
<dbReference type="InterPro" id="IPR002178">
    <property type="entry name" value="PTS_EIIA_type-2_dom"/>
</dbReference>
<dbReference type="PANTHER" id="PTHR30181:SF2">
    <property type="entry name" value="PTS SYSTEM MANNITOL-SPECIFIC EIICBA COMPONENT"/>
    <property type="match status" value="1"/>
</dbReference>
<comment type="function">
    <text evidence="1">The phosphoenolpyruvate-dependent sugar phosphotransferase system (sugar PTS), a major carbohydrate active transport system, catalyzes the phosphorylation of incoming sugar substrates concomitantly with their translocation across the cell membrane. The enzyme II CmtAB PTS system is involved in D-mannitol transport.</text>
</comment>
<dbReference type="GO" id="GO:0090563">
    <property type="term" value="F:protein-phosphocysteine-sugar phosphotransferase activity"/>
    <property type="evidence" value="ECO:0007669"/>
    <property type="project" value="TreeGrafter"/>
</dbReference>
<evidence type="ECO:0000256" key="6">
    <source>
        <dbReference type="ARBA" id="ARBA00022679"/>
    </source>
</evidence>
<comment type="caution">
    <text evidence="13">The sequence shown here is derived from an EMBL/GenBank/DDBJ whole genome shotgun (WGS) entry which is preliminary data.</text>
</comment>
<evidence type="ECO:0000256" key="4">
    <source>
        <dbReference type="ARBA" id="ARBA00022553"/>
    </source>
</evidence>
<evidence type="ECO:0000259" key="12">
    <source>
        <dbReference type="PROSITE" id="PS51094"/>
    </source>
</evidence>
<organism evidence="13 14">
    <name type="scientific">Mycoplasma yeatsii 13926</name>
    <dbReference type="NCBI Taxonomy" id="1188240"/>
    <lineage>
        <taxon>Bacteria</taxon>
        <taxon>Bacillati</taxon>
        <taxon>Mycoplasmatota</taxon>
        <taxon>Mollicutes</taxon>
        <taxon>Mycoplasmataceae</taxon>
        <taxon>Mycoplasma</taxon>
    </lineage>
</organism>
<dbReference type="SUPFAM" id="SSF55804">
    <property type="entry name" value="Phoshotransferase/anion transport protein"/>
    <property type="match status" value="1"/>
</dbReference>
<reference evidence="13 14" key="1">
    <citation type="journal article" date="2013" name="Genome Announc.">
        <title>Draft Genome Sequences of Mycoplasma auris and Mycoplasma yeatsii, Two Species of the Ear Canal of Caprinae.</title>
        <authorList>
            <person name="Dordet-Frisoni E."/>
            <person name="Baranowski E."/>
            <person name="Barre A."/>
            <person name="Blanchard A."/>
            <person name="Breton M."/>
            <person name="Couture C."/>
            <person name="Dupuy V."/>
            <person name="Gaurivaud P."/>
            <person name="Jacob D."/>
            <person name="Lemaitre C."/>
            <person name="Manso-Silvan L."/>
            <person name="Nikolski M."/>
            <person name="Nouvel L.X."/>
            <person name="Poumarat F."/>
            <person name="Sirand-Pugnet P."/>
            <person name="Thebault P."/>
            <person name="Theil S."/>
            <person name="Thiaucourt F."/>
            <person name="Citti C."/>
            <person name="Tardy F."/>
        </authorList>
    </citation>
    <scope>NUCLEOTIDE SEQUENCE [LARGE SCALE GENOMIC DNA]</scope>
    <source>
        <strain evidence="13 14">13926</strain>
    </source>
</reference>
<dbReference type="Pfam" id="PF00359">
    <property type="entry name" value="PTS_EIIA_2"/>
    <property type="match status" value="1"/>
</dbReference>
<dbReference type="PATRIC" id="fig|1188240.3.peg.662"/>
<dbReference type="GO" id="GO:0016301">
    <property type="term" value="F:kinase activity"/>
    <property type="evidence" value="ECO:0007669"/>
    <property type="project" value="UniProtKB-KW"/>
</dbReference>
<dbReference type="Gene3D" id="3.40.930.10">
    <property type="entry name" value="Mannitol-specific EII, Chain A"/>
    <property type="match status" value="1"/>
</dbReference>